<keyword evidence="3" id="KW-1185">Reference proteome</keyword>
<evidence type="ECO:0000313" key="2">
    <source>
        <dbReference type="EMBL" id="SHE93060.1"/>
    </source>
</evidence>
<organism evidence="2 3">
    <name type="scientific">Arenibacter palladensis</name>
    <dbReference type="NCBI Taxonomy" id="237373"/>
    <lineage>
        <taxon>Bacteria</taxon>
        <taxon>Pseudomonadati</taxon>
        <taxon>Bacteroidota</taxon>
        <taxon>Flavobacteriia</taxon>
        <taxon>Flavobacteriales</taxon>
        <taxon>Flavobacteriaceae</taxon>
        <taxon>Arenibacter</taxon>
    </lineage>
</organism>
<protein>
    <submittedName>
        <fullName evidence="2">Uncharacterized protein</fullName>
    </submittedName>
</protein>
<dbReference type="EMBL" id="FQUX01000002">
    <property type="protein sequence ID" value="SHE93060.1"/>
    <property type="molecule type" value="Genomic_DNA"/>
</dbReference>
<dbReference type="OrthoDB" id="979271at2"/>
<dbReference type="AlphaFoldDB" id="A0A1M4XI30"/>
<dbReference type="SUPFAM" id="SSF48452">
    <property type="entry name" value="TPR-like"/>
    <property type="match status" value="1"/>
</dbReference>
<dbReference type="Proteomes" id="UP000184406">
    <property type="component" value="Unassembled WGS sequence"/>
</dbReference>
<reference evidence="3" key="1">
    <citation type="submission" date="2016-11" db="EMBL/GenBank/DDBJ databases">
        <authorList>
            <person name="Varghese N."/>
            <person name="Submissions S."/>
        </authorList>
    </citation>
    <scope>NUCLEOTIDE SEQUENCE [LARGE SCALE GENOMIC DNA]</scope>
    <source>
        <strain evidence="3">DSM 17539</strain>
    </source>
</reference>
<keyword evidence="1" id="KW-1133">Transmembrane helix</keyword>
<evidence type="ECO:0000256" key="1">
    <source>
        <dbReference type="SAM" id="Phobius"/>
    </source>
</evidence>
<proteinExistence type="predicted"/>
<evidence type="ECO:0000313" key="3">
    <source>
        <dbReference type="Proteomes" id="UP000184406"/>
    </source>
</evidence>
<accession>A0A1M4XI30</accession>
<dbReference type="Gene3D" id="1.25.40.10">
    <property type="entry name" value="Tetratricopeptide repeat domain"/>
    <property type="match status" value="1"/>
</dbReference>
<dbReference type="RefSeq" id="WP_072860962.1">
    <property type="nucleotide sequence ID" value="NZ_FQUX01000002.1"/>
</dbReference>
<feature type="transmembrane region" description="Helical" evidence="1">
    <location>
        <begin position="86"/>
        <end position="105"/>
    </location>
</feature>
<keyword evidence="1" id="KW-0472">Membrane</keyword>
<dbReference type="InterPro" id="IPR011990">
    <property type="entry name" value="TPR-like_helical_dom_sf"/>
</dbReference>
<name>A0A1M4XI30_9FLAO</name>
<keyword evidence="1" id="KW-0812">Transmembrane</keyword>
<gene>
    <name evidence="2" type="ORF">SAMN03080594_10283</name>
</gene>
<sequence>MNELDLELYEAYLDNTLDSEAKKAFEARLLDDTSFKESFEAYKETSVYLSEKFSDQEDLNAFENNLKNLSEEHFTKKTSSGYKTEIWKYAAAIVLLITIGGYFLMDRDQPRYNDFATYPTISLVQRSSGDPMAKKAENAFNNKSFKEATAYLNELLGNDPNNQELLLYRGIAQIETGDYQNAYKDLDEVASGSSVYKNEAIWQKALGLLKQKNYNKCKLVLVEIPPSADEYNKAQALLKKL</sequence>